<dbReference type="InterPro" id="IPR023509">
    <property type="entry name" value="DTD-like_sf"/>
</dbReference>
<dbReference type="FunFam" id="3.50.80.10:FF:000008">
    <property type="entry name" value="Putative D-tyrosyl-tRNA(Tyr) deacylase 2"/>
    <property type="match status" value="1"/>
</dbReference>
<evidence type="ECO:0000256" key="4">
    <source>
        <dbReference type="ARBA" id="ARBA00022801"/>
    </source>
</evidence>
<gene>
    <name evidence="5" type="ORF">TCIL3000_4_880</name>
</gene>
<evidence type="ECO:0000256" key="2">
    <source>
        <dbReference type="ARBA" id="ARBA00011738"/>
    </source>
</evidence>
<organism evidence="5">
    <name type="scientific">Trypanosoma congolense (strain IL3000)</name>
    <dbReference type="NCBI Taxonomy" id="1068625"/>
    <lineage>
        <taxon>Eukaryota</taxon>
        <taxon>Discoba</taxon>
        <taxon>Euglenozoa</taxon>
        <taxon>Kinetoplastea</taxon>
        <taxon>Metakinetoplastina</taxon>
        <taxon>Trypanosomatida</taxon>
        <taxon>Trypanosomatidae</taxon>
        <taxon>Trypanosoma</taxon>
        <taxon>Nannomonas</taxon>
    </lineage>
</organism>
<dbReference type="GO" id="GO:0051500">
    <property type="term" value="F:D-tyrosyl-tRNA(Tyr) deacylase activity"/>
    <property type="evidence" value="ECO:0007669"/>
    <property type="project" value="TreeGrafter"/>
</dbReference>
<accession>G0UKU9</accession>
<dbReference type="PANTHER" id="PTHR10472">
    <property type="entry name" value="D-TYROSYL-TRNA TYR DEACYLASE"/>
    <property type="match status" value="1"/>
</dbReference>
<sequence length="175" mass="19000">MPIRVALQSVEEAELLLDNKQRYASIGRGVIVYVAFLGSINEEALKKALDMLLTANVFHHLEPDGTLTDQSTSLSNYPSADVLIVPQASLGGKLKGRNVQFHALVAKSEGSPLYDRFVKLMREARGIDLTTVDANGVPLPGQEMGPRGRVISGTWGNQQALQLKSRGPLTHVLDL</sequence>
<evidence type="ECO:0000256" key="3">
    <source>
        <dbReference type="ARBA" id="ARBA00022490"/>
    </source>
</evidence>
<proteinExistence type="predicted"/>
<comment type="subunit">
    <text evidence="2">Homodimer.</text>
</comment>
<dbReference type="SUPFAM" id="SSF69500">
    <property type="entry name" value="DTD-like"/>
    <property type="match status" value="1"/>
</dbReference>
<dbReference type="InterPro" id="IPR003732">
    <property type="entry name" value="Daa-tRNA_deacyls_DTD"/>
</dbReference>
<evidence type="ECO:0008006" key="6">
    <source>
        <dbReference type="Google" id="ProtNLM"/>
    </source>
</evidence>
<protein>
    <recommendedName>
        <fullName evidence="6">D-aminoacyl-tRNA deacylase</fullName>
    </recommendedName>
</protein>
<dbReference type="Pfam" id="PF02580">
    <property type="entry name" value="Tyr_Deacylase"/>
    <property type="match status" value="1"/>
</dbReference>
<dbReference type="GO" id="GO:0005737">
    <property type="term" value="C:cytoplasm"/>
    <property type="evidence" value="ECO:0007669"/>
    <property type="project" value="UniProtKB-SubCell"/>
</dbReference>
<evidence type="ECO:0000256" key="1">
    <source>
        <dbReference type="ARBA" id="ARBA00004496"/>
    </source>
</evidence>
<dbReference type="AlphaFoldDB" id="G0UKU9"/>
<evidence type="ECO:0000313" key="5">
    <source>
        <dbReference type="EMBL" id="CCC90004.1"/>
    </source>
</evidence>
<comment type="subcellular location">
    <subcellularLocation>
        <location evidence="1">Cytoplasm</location>
    </subcellularLocation>
</comment>
<keyword evidence="4" id="KW-0378">Hydrolase</keyword>
<dbReference type="VEuPathDB" id="TriTrypDB:TcIL3000_4_880"/>
<dbReference type="EMBL" id="HE575317">
    <property type="protein sequence ID" value="CCC90004.1"/>
    <property type="molecule type" value="Genomic_DNA"/>
</dbReference>
<dbReference type="PANTHER" id="PTHR10472:SF1">
    <property type="entry name" value="D-AMINOACYL-TRNA DEACYLASE 2"/>
    <property type="match status" value="1"/>
</dbReference>
<reference evidence="5" key="1">
    <citation type="journal article" date="2012" name="Proc. Natl. Acad. Sci. U.S.A.">
        <title>Antigenic diversity is generated by distinct evolutionary mechanisms in African trypanosome species.</title>
        <authorList>
            <person name="Jackson A.P."/>
            <person name="Berry A."/>
            <person name="Aslett M."/>
            <person name="Allison H.C."/>
            <person name="Burton P."/>
            <person name="Vavrova-Anderson J."/>
            <person name="Brown R."/>
            <person name="Browne H."/>
            <person name="Corton N."/>
            <person name="Hauser H."/>
            <person name="Gamble J."/>
            <person name="Gilderthorp R."/>
            <person name="Marcello L."/>
            <person name="McQuillan J."/>
            <person name="Otto T.D."/>
            <person name="Quail M.A."/>
            <person name="Sanders M.J."/>
            <person name="van Tonder A."/>
            <person name="Ginger M.L."/>
            <person name="Field M.C."/>
            <person name="Barry J.D."/>
            <person name="Hertz-Fowler C."/>
            <person name="Berriman M."/>
        </authorList>
    </citation>
    <scope>NUCLEOTIDE SEQUENCE</scope>
    <source>
        <strain evidence="5">IL3000</strain>
    </source>
</reference>
<keyword evidence="3" id="KW-0963">Cytoplasm</keyword>
<name>G0UKU9_TRYCI</name>
<dbReference type="Gene3D" id="3.50.80.10">
    <property type="entry name" value="D-tyrosyl-tRNA(Tyr) deacylase"/>
    <property type="match status" value="1"/>
</dbReference>